<evidence type="ECO:0000256" key="2">
    <source>
        <dbReference type="ARBA" id="ARBA00023125"/>
    </source>
</evidence>
<gene>
    <name evidence="5" type="ORF">SAMN05518863_106363</name>
</gene>
<dbReference type="SMART" id="SM00354">
    <property type="entry name" value="HTH_LACI"/>
    <property type="match status" value="1"/>
</dbReference>
<evidence type="ECO:0000259" key="4">
    <source>
        <dbReference type="PROSITE" id="PS50932"/>
    </source>
</evidence>
<keyword evidence="1" id="KW-0805">Transcription regulation</keyword>
<evidence type="ECO:0000256" key="3">
    <source>
        <dbReference type="ARBA" id="ARBA00023163"/>
    </source>
</evidence>
<protein>
    <submittedName>
        <fullName evidence="5">Transcriptional regulator, LacI family</fullName>
    </submittedName>
</protein>
<dbReference type="SUPFAM" id="SSF53822">
    <property type="entry name" value="Periplasmic binding protein-like I"/>
    <property type="match status" value="1"/>
</dbReference>
<dbReference type="InterPro" id="IPR000843">
    <property type="entry name" value="HTH_LacI"/>
</dbReference>
<feature type="domain" description="HTH lacI-type" evidence="4">
    <location>
        <begin position="72"/>
        <end position="126"/>
    </location>
</feature>
<dbReference type="Pfam" id="PF00532">
    <property type="entry name" value="Peripla_BP_1"/>
    <property type="match status" value="1"/>
</dbReference>
<dbReference type="PANTHER" id="PTHR30146">
    <property type="entry name" value="LACI-RELATED TRANSCRIPTIONAL REPRESSOR"/>
    <property type="match status" value="1"/>
</dbReference>
<sequence>MKCTRLQKTLQSGAKIKHNRNIIKTELIVALYAKCVRLGVYFPLGFTFNAGGLRFFPYAGAMSKPTAKSHKATASDVARLAGVSKWTVSRAFTPGASISEKARERVIAIATELGYRPNLLARSLSQKKTQIIGVVIDELKNPHSMLMLDTVTRQLQQRGYMALLLNIGSGENYRAVLSLADQLQVDGMLFLGTVLSDELIAVAREMHHIPLVQVCRNNDEPGIEVVNVDGLQAGKQLGELLLAQGYTRIGYMMGPATSSHHTLRLEGLQLALNEAGLALEVLLTAGEYARERSYEVLTEYLNAQAPDQRVEALFCENDVLALGALAALREGAGNKFMAVVGFDDIDEASLPGWQLTTFSQRIDLIVTEALNRLIDERATPGGVWSQGELRIRRSHLKP</sequence>
<keyword evidence="6" id="KW-1185">Reference proteome</keyword>
<accession>A0A1I3Z635</accession>
<dbReference type="InterPro" id="IPR001761">
    <property type="entry name" value="Peripla_BP/Lac1_sug-bd_dom"/>
</dbReference>
<keyword evidence="3" id="KW-0804">Transcription</keyword>
<dbReference type="Proteomes" id="UP000198841">
    <property type="component" value="Unassembled WGS sequence"/>
</dbReference>
<evidence type="ECO:0000256" key="1">
    <source>
        <dbReference type="ARBA" id="ARBA00023015"/>
    </source>
</evidence>
<reference evidence="5 6" key="1">
    <citation type="submission" date="2016-10" db="EMBL/GenBank/DDBJ databases">
        <authorList>
            <person name="Varghese N."/>
            <person name="Submissions S."/>
        </authorList>
    </citation>
    <scope>NUCLEOTIDE SEQUENCE [LARGE SCALE GENOMIC DNA]</scope>
    <source>
        <strain evidence="5 6">YR512</strain>
    </source>
</reference>
<dbReference type="InterPro" id="IPR028082">
    <property type="entry name" value="Peripla_BP_I"/>
</dbReference>
<evidence type="ECO:0000313" key="6">
    <source>
        <dbReference type="Proteomes" id="UP000198841"/>
    </source>
</evidence>
<dbReference type="PANTHER" id="PTHR30146:SF109">
    <property type="entry name" value="HTH-TYPE TRANSCRIPTIONAL REGULATOR GALS"/>
    <property type="match status" value="1"/>
</dbReference>
<dbReference type="EMBL" id="FOSD01000006">
    <property type="protein sequence ID" value="SFK39026.1"/>
    <property type="molecule type" value="Genomic_DNA"/>
</dbReference>
<proteinExistence type="predicted"/>
<dbReference type="Pfam" id="PF00356">
    <property type="entry name" value="LacI"/>
    <property type="match status" value="1"/>
</dbReference>
<dbReference type="Gene3D" id="1.10.260.40">
    <property type="entry name" value="lambda repressor-like DNA-binding domains"/>
    <property type="match status" value="1"/>
</dbReference>
<dbReference type="PROSITE" id="PS50932">
    <property type="entry name" value="HTH_LACI_2"/>
    <property type="match status" value="1"/>
</dbReference>
<comment type="caution">
    <text evidence="5">The sequence shown here is derived from an EMBL/GenBank/DDBJ whole genome shotgun (WGS) entry which is preliminary data.</text>
</comment>
<name>A0A1I3Z635_9GAMM</name>
<dbReference type="Gene3D" id="3.40.50.2300">
    <property type="match status" value="2"/>
</dbReference>
<dbReference type="SUPFAM" id="SSF47413">
    <property type="entry name" value="lambda repressor-like DNA-binding domains"/>
    <property type="match status" value="1"/>
</dbReference>
<organism evidence="5 6">
    <name type="scientific">Candidatus Pantoea symbiotica</name>
    <dbReference type="NCBI Taxonomy" id="1884370"/>
    <lineage>
        <taxon>Bacteria</taxon>
        <taxon>Pseudomonadati</taxon>
        <taxon>Pseudomonadota</taxon>
        <taxon>Gammaproteobacteria</taxon>
        <taxon>Enterobacterales</taxon>
        <taxon>Erwiniaceae</taxon>
        <taxon>Pantoea</taxon>
    </lineage>
</organism>
<dbReference type="InterPro" id="IPR010982">
    <property type="entry name" value="Lambda_DNA-bd_dom_sf"/>
</dbReference>
<dbReference type="CDD" id="cd01392">
    <property type="entry name" value="HTH_LacI"/>
    <property type="match status" value="1"/>
</dbReference>
<keyword evidence="2" id="KW-0238">DNA-binding</keyword>
<evidence type="ECO:0000313" key="5">
    <source>
        <dbReference type="EMBL" id="SFK39026.1"/>
    </source>
</evidence>